<organism evidence="6 7">
    <name type="scientific">Cariama cristata</name>
    <name type="common">Red-legged seriema</name>
    <dbReference type="NCBI Taxonomy" id="54380"/>
    <lineage>
        <taxon>Eukaryota</taxon>
        <taxon>Metazoa</taxon>
        <taxon>Chordata</taxon>
        <taxon>Craniata</taxon>
        <taxon>Vertebrata</taxon>
        <taxon>Euteleostomi</taxon>
        <taxon>Archelosauria</taxon>
        <taxon>Archosauria</taxon>
        <taxon>Dinosauria</taxon>
        <taxon>Saurischia</taxon>
        <taxon>Theropoda</taxon>
        <taxon>Coelurosauria</taxon>
        <taxon>Aves</taxon>
        <taxon>Neognathae</taxon>
        <taxon>Neoaves</taxon>
        <taxon>Telluraves</taxon>
        <taxon>Australaves</taxon>
        <taxon>Cariamiformes</taxon>
        <taxon>Cariamidae</taxon>
        <taxon>Cariama</taxon>
    </lineage>
</organism>
<dbReference type="PANTHER" id="PTHR21646">
    <property type="entry name" value="UBIQUITIN CARBOXYL-TERMINAL HYDROLASE"/>
    <property type="match status" value="1"/>
</dbReference>
<feature type="non-terminal residue" evidence="6">
    <location>
        <position position="273"/>
    </location>
</feature>
<proteinExistence type="predicted"/>
<evidence type="ECO:0000256" key="2">
    <source>
        <dbReference type="ARBA" id="ARBA00012759"/>
    </source>
</evidence>
<dbReference type="InterPro" id="IPR050185">
    <property type="entry name" value="Ub_carboxyl-term_hydrolase"/>
</dbReference>
<gene>
    <name evidence="6" type="ORF">N322_02842</name>
</gene>
<protein>
    <recommendedName>
        <fullName evidence="2">ubiquitinyl hydrolase 1</fullName>
        <ecNumber evidence="2">3.4.19.12</ecNumber>
    </recommendedName>
</protein>
<dbReference type="SUPFAM" id="SSF54001">
    <property type="entry name" value="Cysteine proteinases"/>
    <property type="match status" value="1"/>
</dbReference>
<dbReference type="InterPro" id="IPR028889">
    <property type="entry name" value="USP"/>
</dbReference>
<evidence type="ECO:0000256" key="4">
    <source>
        <dbReference type="SAM" id="SignalP"/>
    </source>
</evidence>
<keyword evidence="4" id="KW-0732">Signal</keyword>
<evidence type="ECO:0000256" key="3">
    <source>
        <dbReference type="ARBA" id="ARBA00022801"/>
    </source>
</evidence>
<dbReference type="GO" id="GO:0016579">
    <property type="term" value="P:protein deubiquitination"/>
    <property type="evidence" value="ECO:0007669"/>
    <property type="project" value="InterPro"/>
</dbReference>
<dbReference type="InterPro" id="IPR001394">
    <property type="entry name" value="Peptidase_C19_UCH"/>
</dbReference>
<feature type="domain" description="USP" evidence="5">
    <location>
        <begin position="1"/>
        <end position="273"/>
    </location>
</feature>
<evidence type="ECO:0000259" key="5">
    <source>
        <dbReference type="PROSITE" id="PS50235"/>
    </source>
</evidence>
<evidence type="ECO:0000313" key="6">
    <source>
        <dbReference type="EMBL" id="KFP66005.1"/>
    </source>
</evidence>
<keyword evidence="7" id="KW-1185">Reference proteome</keyword>
<feature type="non-terminal residue" evidence="6">
    <location>
        <position position="1"/>
    </location>
</feature>
<dbReference type="PANTHER" id="PTHR21646:SF11">
    <property type="entry name" value="INACTIVE UBIQUITIN CARBOXYL-TERMINAL HYDROLASE 50"/>
    <property type="match status" value="1"/>
</dbReference>
<dbReference type="PROSITE" id="PS00973">
    <property type="entry name" value="USP_2"/>
    <property type="match status" value="1"/>
</dbReference>
<dbReference type="Proteomes" id="UP000054116">
    <property type="component" value="Unassembled WGS sequence"/>
</dbReference>
<dbReference type="InterPro" id="IPR018200">
    <property type="entry name" value="USP_CS"/>
</dbReference>
<dbReference type="Pfam" id="PF00443">
    <property type="entry name" value="UCH"/>
    <property type="match status" value="1"/>
</dbReference>
<feature type="signal peptide" evidence="4">
    <location>
        <begin position="1"/>
        <end position="18"/>
    </location>
</feature>
<evidence type="ECO:0000256" key="1">
    <source>
        <dbReference type="ARBA" id="ARBA00000707"/>
    </source>
</evidence>
<evidence type="ECO:0000313" key="7">
    <source>
        <dbReference type="Proteomes" id="UP000054116"/>
    </source>
</evidence>
<feature type="chain" id="PRO_5001878859" description="ubiquitinyl hydrolase 1" evidence="4">
    <location>
        <begin position="19"/>
        <end position="273"/>
    </location>
</feature>
<name>A0A091MWW3_CARIC</name>
<dbReference type="PROSITE" id="PS50235">
    <property type="entry name" value="USP_3"/>
    <property type="match status" value="1"/>
</dbReference>
<sequence length="273" mass="30727">KSAAAFACLLSDMWLGASDCVSLEVFHSVLGTQYPAFSKRTQQDAQEFLICVLNELQEALKKARAQLCKRRCTTNAKASRESVSETSIITQLFEGQLSYNITCLKCQTTIDRPESFTVLSLPIPSKTACSLQDCLECFFQQDTLTWNNQIHCSWCGTKQDAAVKATITKAPQIIIFHLKRFEWQGNRKRKLSTDICFPLSNPVLSPYSSPLLCKDAEYSLCAVVNHFGFLDDGHYTAFCKHSATKNWYSFDDAQITQIPDSSVQTDTAYLLFF</sequence>
<accession>A0A091MWW3</accession>
<dbReference type="AlphaFoldDB" id="A0A091MWW3"/>
<keyword evidence="3 6" id="KW-0378">Hydrolase</keyword>
<dbReference type="EC" id="3.4.19.12" evidence="2"/>
<dbReference type="CDD" id="cd02674">
    <property type="entry name" value="Peptidase_C19R"/>
    <property type="match status" value="1"/>
</dbReference>
<dbReference type="InterPro" id="IPR038765">
    <property type="entry name" value="Papain-like_cys_pep_sf"/>
</dbReference>
<reference evidence="6 7" key="1">
    <citation type="submission" date="2014-04" db="EMBL/GenBank/DDBJ databases">
        <title>Genome evolution of avian class.</title>
        <authorList>
            <person name="Zhang G."/>
            <person name="Li C."/>
        </authorList>
    </citation>
    <scope>NUCLEOTIDE SEQUENCE [LARGE SCALE GENOMIC DNA]</scope>
    <source>
        <strain evidence="6">BGI_N322</strain>
    </source>
</reference>
<dbReference type="Gene3D" id="3.90.70.10">
    <property type="entry name" value="Cysteine proteinases"/>
    <property type="match status" value="1"/>
</dbReference>
<comment type="catalytic activity">
    <reaction evidence="1">
        <text>Thiol-dependent hydrolysis of ester, thioester, amide, peptide and isopeptide bonds formed by the C-terminal Gly of ubiquitin (a 76-residue protein attached to proteins as an intracellular targeting signal).</text>
        <dbReference type="EC" id="3.4.19.12"/>
    </reaction>
</comment>
<dbReference type="MEROPS" id="C19.058"/>
<dbReference type="EMBL" id="KK519783">
    <property type="protein sequence ID" value="KFP66005.1"/>
    <property type="molecule type" value="Genomic_DNA"/>
</dbReference>
<dbReference type="GO" id="GO:0004843">
    <property type="term" value="F:cysteine-type deubiquitinase activity"/>
    <property type="evidence" value="ECO:0007669"/>
    <property type="project" value="UniProtKB-EC"/>
</dbReference>